<evidence type="ECO:0000256" key="1">
    <source>
        <dbReference type="ARBA" id="ARBA00023016"/>
    </source>
</evidence>
<dbReference type="RefSeq" id="WP_174694399.1">
    <property type="nucleotide sequence ID" value="NZ_BJUM01000084.1"/>
</dbReference>
<dbReference type="InterPro" id="IPR029062">
    <property type="entry name" value="Class_I_gatase-like"/>
</dbReference>
<dbReference type="EMBL" id="BJUM01000084">
    <property type="protein sequence ID" value="GEK57085.1"/>
    <property type="molecule type" value="Genomic_DNA"/>
</dbReference>
<protein>
    <submittedName>
        <fullName evidence="6">Dihydroxyacetone kinase</fullName>
    </submittedName>
</protein>
<dbReference type="AlphaFoldDB" id="A0A510Y179"/>
<evidence type="ECO:0000259" key="5">
    <source>
        <dbReference type="Pfam" id="PF01965"/>
    </source>
</evidence>
<dbReference type="Proteomes" id="UP000321419">
    <property type="component" value="Unassembled WGS sequence"/>
</dbReference>
<dbReference type="GO" id="GO:0016301">
    <property type="term" value="F:kinase activity"/>
    <property type="evidence" value="ECO:0007669"/>
    <property type="project" value="UniProtKB-KW"/>
</dbReference>
<proteinExistence type="inferred from homology"/>
<keyword evidence="6" id="KW-0808">Transferase</keyword>
<accession>A0A510Y179</accession>
<feature type="signal peptide" evidence="4">
    <location>
        <begin position="1"/>
        <end position="18"/>
    </location>
</feature>
<dbReference type="CDD" id="cd03141">
    <property type="entry name" value="GATase1_Hsp31_like"/>
    <property type="match status" value="1"/>
</dbReference>
<dbReference type="InterPro" id="IPR050325">
    <property type="entry name" value="Prot/Nucl_acid_deglycase"/>
</dbReference>
<gene>
    <name evidence="6" type="ORF">PES01_39300</name>
</gene>
<comment type="caution">
    <text evidence="6">The sequence shown here is derived from an EMBL/GenBank/DDBJ whole genome shotgun (WGS) entry which is preliminary data.</text>
</comment>
<dbReference type="SUPFAM" id="SSF52317">
    <property type="entry name" value="Class I glutamine amidotransferase-like"/>
    <property type="match status" value="1"/>
</dbReference>
<sequence>MKILLLLMTLVFAAPSFAADKILFVLTSHNKMGSLDMKTGFWLGELTHPYYVLADAGFEVDVASIEGGMAPIDPKSLDFSDEDNARFINDKKLMASIINTKAIEDVNSKDYQAVVYAGGHGTMWDFSNNELINKLTVSIYERGGIVSAICHGPAALTDVKLSNGQYLVKGKKLAAFTNEEESNIGLTEVVPFSLQDTLMSKGAKHIYGAAWTVNVVNDRRVITGQNPQSARKVGEEILTGLKGIK</sequence>
<dbReference type="GO" id="GO:0005737">
    <property type="term" value="C:cytoplasm"/>
    <property type="evidence" value="ECO:0007669"/>
    <property type="project" value="TreeGrafter"/>
</dbReference>
<evidence type="ECO:0000256" key="3">
    <source>
        <dbReference type="ARBA" id="ARBA00038493"/>
    </source>
</evidence>
<keyword evidence="1" id="KW-0346">Stress response</keyword>
<name>A0A510Y179_9GAMM</name>
<keyword evidence="2" id="KW-0456">Lyase</keyword>
<dbReference type="PANTHER" id="PTHR48094">
    <property type="entry name" value="PROTEIN/NUCLEIC ACID DEGLYCASE DJ-1-RELATED"/>
    <property type="match status" value="1"/>
</dbReference>
<evidence type="ECO:0000256" key="4">
    <source>
        <dbReference type="SAM" id="SignalP"/>
    </source>
</evidence>
<keyword evidence="6" id="KW-0418">Kinase</keyword>
<evidence type="ECO:0000313" key="6">
    <source>
        <dbReference type="EMBL" id="GEK57085.1"/>
    </source>
</evidence>
<organism evidence="6 7">
    <name type="scientific">Pseudoalteromonas espejiana</name>
    <dbReference type="NCBI Taxonomy" id="28107"/>
    <lineage>
        <taxon>Bacteria</taxon>
        <taxon>Pseudomonadati</taxon>
        <taxon>Pseudomonadota</taxon>
        <taxon>Gammaproteobacteria</taxon>
        <taxon>Alteromonadales</taxon>
        <taxon>Pseudoalteromonadaceae</taxon>
        <taxon>Pseudoalteromonas</taxon>
    </lineage>
</organism>
<feature type="domain" description="DJ-1/PfpI" evidence="5">
    <location>
        <begin position="44"/>
        <end position="238"/>
    </location>
</feature>
<dbReference type="PANTHER" id="PTHR48094:SF11">
    <property type="entry name" value="GLUTATHIONE-INDEPENDENT GLYOXALASE HSP31-RELATED"/>
    <property type="match status" value="1"/>
</dbReference>
<dbReference type="GO" id="GO:0019243">
    <property type="term" value="P:methylglyoxal catabolic process to D-lactate via S-lactoyl-glutathione"/>
    <property type="evidence" value="ECO:0007669"/>
    <property type="project" value="TreeGrafter"/>
</dbReference>
<dbReference type="Pfam" id="PF01965">
    <property type="entry name" value="DJ-1_PfpI"/>
    <property type="match status" value="1"/>
</dbReference>
<evidence type="ECO:0000313" key="7">
    <source>
        <dbReference type="Proteomes" id="UP000321419"/>
    </source>
</evidence>
<comment type="similarity">
    <text evidence="3">Belongs to the peptidase C56 family. HSP31-like subfamily.</text>
</comment>
<feature type="chain" id="PRO_5021769431" evidence="4">
    <location>
        <begin position="19"/>
        <end position="245"/>
    </location>
</feature>
<dbReference type="InterPro" id="IPR002818">
    <property type="entry name" value="DJ-1/PfpI"/>
</dbReference>
<dbReference type="GO" id="GO:0019172">
    <property type="term" value="F:glyoxalase III activity"/>
    <property type="evidence" value="ECO:0007669"/>
    <property type="project" value="TreeGrafter"/>
</dbReference>
<reference evidence="6 7" key="1">
    <citation type="submission" date="2019-07" db="EMBL/GenBank/DDBJ databases">
        <title>Whole genome shotgun sequence of Pseudoalteromonas espejiana NBRC 102222.</title>
        <authorList>
            <person name="Hosoyama A."/>
            <person name="Uohara A."/>
            <person name="Ohji S."/>
            <person name="Ichikawa N."/>
        </authorList>
    </citation>
    <scope>NUCLEOTIDE SEQUENCE [LARGE SCALE GENOMIC DNA]</scope>
    <source>
        <strain evidence="6 7">NBRC 102222</strain>
    </source>
</reference>
<keyword evidence="7" id="KW-1185">Reference proteome</keyword>
<evidence type="ECO:0000256" key="2">
    <source>
        <dbReference type="ARBA" id="ARBA00023239"/>
    </source>
</evidence>
<dbReference type="Gene3D" id="3.40.50.880">
    <property type="match status" value="1"/>
</dbReference>
<keyword evidence="4" id="KW-0732">Signal</keyword>